<feature type="compositionally biased region" description="Polar residues" evidence="9">
    <location>
        <begin position="812"/>
        <end position="835"/>
    </location>
</feature>
<name>A0A8B8G580_9HEMI</name>
<evidence type="ECO:0000256" key="1">
    <source>
        <dbReference type="ARBA" id="ARBA00022499"/>
    </source>
</evidence>
<feature type="region of interest" description="Disordered" evidence="9">
    <location>
        <begin position="1317"/>
        <end position="1343"/>
    </location>
</feature>
<feature type="region of interest" description="Disordered" evidence="9">
    <location>
        <begin position="765"/>
        <end position="844"/>
    </location>
</feature>
<dbReference type="GeneID" id="112688726"/>
<gene>
    <name evidence="12 13" type="primary">LOC112688726</name>
</gene>
<evidence type="ECO:0000259" key="10">
    <source>
        <dbReference type="PROSITE" id="PS51011"/>
    </source>
</evidence>
<dbReference type="RefSeq" id="XP_025417850.1">
    <property type="nucleotide sequence ID" value="XM_025562065.1"/>
</dbReference>
<keyword evidence="3" id="KW-0832">Ubl conjugation</keyword>
<feature type="region of interest" description="Disordered" evidence="9">
    <location>
        <begin position="530"/>
        <end position="573"/>
    </location>
</feature>
<feature type="compositionally biased region" description="Basic and acidic residues" evidence="9">
    <location>
        <begin position="421"/>
        <end position="448"/>
    </location>
</feature>
<evidence type="ECO:0000256" key="9">
    <source>
        <dbReference type="SAM" id="MobiDB-lite"/>
    </source>
</evidence>
<dbReference type="InterPro" id="IPR001606">
    <property type="entry name" value="ARID_dom"/>
</dbReference>
<dbReference type="InterPro" id="IPR012603">
    <property type="entry name" value="ARID4A/B_PWWP"/>
</dbReference>
<evidence type="ECO:0000313" key="11">
    <source>
        <dbReference type="Proteomes" id="UP000694846"/>
    </source>
</evidence>
<dbReference type="Pfam" id="PF11717">
    <property type="entry name" value="Tudor-knot"/>
    <property type="match status" value="1"/>
</dbReference>
<dbReference type="GO" id="GO:0000976">
    <property type="term" value="F:transcription cis-regulatory region binding"/>
    <property type="evidence" value="ECO:0007669"/>
    <property type="project" value="TreeGrafter"/>
</dbReference>
<evidence type="ECO:0000256" key="3">
    <source>
        <dbReference type="ARBA" id="ARBA00022843"/>
    </source>
</evidence>
<keyword evidence="8" id="KW-0539">Nucleus</keyword>
<keyword evidence="1" id="KW-1017">Isopeptide bond</keyword>
<dbReference type="PANTHER" id="PTHR13964:SF27">
    <property type="entry name" value="HAT-TRICK, ISOFORM D"/>
    <property type="match status" value="1"/>
</dbReference>
<keyword evidence="7" id="KW-0804">Transcription</keyword>
<evidence type="ECO:0000256" key="8">
    <source>
        <dbReference type="ARBA" id="ARBA00023242"/>
    </source>
</evidence>
<dbReference type="SMART" id="SM00333">
    <property type="entry name" value="TUDOR"/>
    <property type="match status" value="1"/>
</dbReference>
<dbReference type="SUPFAM" id="SSF63748">
    <property type="entry name" value="Tudor/PWWP/MBT"/>
    <property type="match status" value="1"/>
</dbReference>
<dbReference type="RefSeq" id="XP_025417848.1">
    <property type="nucleotide sequence ID" value="XM_025562063.1"/>
</dbReference>
<dbReference type="InterPro" id="IPR036431">
    <property type="entry name" value="ARID_dom_sf"/>
</dbReference>
<keyword evidence="4" id="KW-0156">Chromatin regulator</keyword>
<dbReference type="GO" id="GO:0006325">
    <property type="term" value="P:chromatin organization"/>
    <property type="evidence" value="ECO:0007669"/>
    <property type="project" value="UniProtKB-KW"/>
</dbReference>
<dbReference type="GO" id="GO:0005634">
    <property type="term" value="C:nucleus"/>
    <property type="evidence" value="ECO:0007669"/>
    <property type="project" value="TreeGrafter"/>
</dbReference>
<dbReference type="GO" id="GO:0006357">
    <property type="term" value="P:regulation of transcription by RNA polymerase II"/>
    <property type="evidence" value="ECO:0007669"/>
    <property type="project" value="TreeGrafter"/>
</dbReference>
<feature type="compositionally biased region" description="Polar residues" evidence="9">
    <location>
        <begin position="646"/>
        <end position="655"/>
    </location>
</feature>
<dbReference type="OrthoDB" id="10068428at2759"/>
<keyword evidence="6" id="KW-0238">DNA-binding</keyword>
<dbReference type="InterPro" id="IPR002999">
    <property type="entry name" value="Tudor"/>
</dbReference>
<dbReference type="Pfam" id="PF01388">
    <property type="entry name" value="ARID"/>
    <property type="match status" value="1"/>
</dbReference>
<reference evidence="12 13" key="1">
    <citation type="submission" date="2025-04" db="UniProtKB">
        <authorList>
            <consortium name="RefSeq"/>
        </authorList>
    </citation>
    <scope>IDENTIFICATION</scope>
    <source>
        <tissue evidence="12 13">Whole body</tissue>
    </source>
</reference>
<dbReference type="InterPro" id="IPR051232">
    <property type="entry name" value="ARID/SWI1_ChromRemod"/>
</dbReference>
<feature type="domain" description="ARID" evidence="10">
    <location>
        <begin position="294"/>
        <end position="383"/>
    </location>
</feature>
<dbReference type="SUPFAM" id="SSF46774">
    <property type="entry name" value="ARID-like"/>
    <property type="match status" value="1"/>
</dbReference>
<proteinExistence type="predicted"/>
<keyword evidence="11" id="KW-1185">Reference proteome</keyword>
<dbReference type="PANTHER" id="PTHR13964">
    <property type="entry name" value="RBP-RELATED"/>
    <property type="match status" value="1"/>
</dbReference>
<keyword evidence="2" id="KW-0597">Phosphoprotein</keyword>
<accession>A0A8B8G580</accession>
<feature type="compositionally biased region" description="Low complexity" evidence="9">
    <location>
        <begin position="1718"/>
        <end position="1729"/>
    </location>
</feature>
<dbReference type="SUPFAM" id="SSF54160">
    <property type="entry name" value="Chromo domain-like"/>
    <property type="match status" value="1"/>
</dbReference>
<dbReference type="GO" id="GO:0005694">
    <property type="term" value="C:chromosome"/>
    <property type="evidence" value="ECO:0007669"/>
    <property type="project" value="UniProtKB-ARBA"/>
</dbReference>
<evidence type="ECO:0000313" key="12">
    <source>
        <dbReference type="RefSeq" id="XP_025417848.1"/>
    </source>
</evidence>
<feature type="compositionally biased region" description="Basic and acidic residues" evidence="9">
    <location>
        <begin position="456"/>
        <end position="491"/>
    </location>
</feature>
<dbReference type="SMART" id="SM01014">
    <property type="entry name" value="ARID"/>
    <property type="match status" value="1"/>
</dbReference>
<protein>
    <submittedName>
        <fullName evidence="12 13">AT-rich interactive domain-containing protein 4B-like</fullName>
    </submittedName>
</protein>
<feature type="compositionally biased region" description="Basic residues" evidence="9">
    <location>
        <begin position="1748"/>
        <end position="1763"/>
    </location>
</feature>
<organism evidence="11 13">
    <name type="scientific">Sipha flava</name>
    <name type="common">yellow sugarcane aphid</name>
    <dbReference type="NCBI Taxonomy" id="143950"/>
    <lineage>
        <taxon>Eukaryota</taxon>
        <taxon>Metazoa</taxon>
        <taxon>Ecdysozoa</taxon>
        <taxon>Arthropoda</taxon>
        <taxon>Hexapoda</taxon>
        <taxon>Insecta</taxon>
        <taxon>Pterygota</taxon>
        <taxon>Neoptera</taxon>
        <taxon>Paraneoptera</taxon>
        <taxon>Hemiptera</taxon>
        <taxon>Sternorrhyncha</taxon>
        <taxon>Aphidomorpha</taxon>
        <taxon>Aphidoidea</taxon>
        <taxon>Aphididae</taxon>
        <taxon>Sipha</taxon>
    </lineage>
</organism>
<feature type="compositionally biased region" description="Basic and acidic residues" evidence="9">
    <location>
        <begin position="605"/>
        <end position="628"/>
    </location>
</feature>
<evidence type="ECO:0000256" key="5">
    <source>
        <dbReference type="ARBA" id="ARBA00023015"/>
    </source>
</evidence>
<feature type="compositionally biased region" description="Basic and acidic residues" evidence="9">
    <location>
        <begin position="1320"/>
        <end position="1335"/>
    </location>
</feature>
<dbReference type="Proteomes" id="UP000694846">
    <property type="component" value="Unplaced"/>
</dbReference>
<evidence type="ECO:0000256" key="6">
    <source>
        <dbReference type="ARBA" id="ARBA00023125"/>
    </source>
</evidence>
<dbReference type="Pfam" id="PF08169">
    <property type="entry name" value="RBB1NT"/>
    <property type="match status" value="1"/>
</dbReference>
<dbReference type="PROSITE" id="PS51011">
    <property type="entry name" value="ARID"/>
    <property type="match status" value="1"/>
</dbReference>
<feature type="region of interest" description="Disordered" evidence="9">
    <location>
        <begin position="1714"/>
        <end position="1789"/>
    </location>
</feature>
<feature type="compositionally biased region" description="Basic and acidic residues" evidence="9">
    <location>
        <begin position="1736"/>
        <end position="1747"/>
    </location>
</feature>
<dbReference type="SMART" id="SM00501">
    <property type="entry name" value="BRIGHT"/>
    <property type="match status" value="1"/>
</dbReference>
<evidence type="ECO:0000256" key="4">
    <source>
        <dbReference type="ARBA" id="ARBA00022853"/>
    </source>
</evidence>
<dbReference type="InterPro" id="IPR025995">
    <property type="entry name" value="Tudor-knot"/>
</dbReference>
<dbReference type="CDD" id="cd16100">
    <property type="entry name" value="ARID"/>
    <property type="match status" value="1"/>
</dbReference>
<evidence type="ECO:0000256" key="2">
    <source>
        <dbReference type="ARBA" id="ARBA00022553"/>
    </source>
</evidence>
<keyword evidence="5" id="KW-0805">Transcription regulation</keyword>
<dbReference type="CDD" id="cd20390">
    <property type="entry name" value="Tudor_ARID4_rpt2"/>
    <property type="match status" value="1"/>
</dbReference>
<dbReference type="InterPro" id="IPR016197">
    <property type="entry name" value="Chromo-like_dom_sf"/>
</dbReference>
<sequence>MVNLDEPPFLTVGTEVSAKYKGAFCEAKIKKILKIVKCKILNSNGVSTFVFDDVIKGELKVGATVEVKCGDKKEFSQATIQKIQDCSQYTVVFDDGDITSLKRTALCLKSGKHFAASSTLDQLPLTHPEHIRSPVRTNIVQSCRIRKPKKSVEKISEEKISSMEEKDIGKVFCVESNDKKKVRDNWFPGLVVAPTAQSSVKTNITDDYLVRSFKDGKYYTVPKKEITEFTKEIGARVENPTLKTAVEKATLYLDKDELPPHWDRDLLFGLEKNCLTTDDEDKCDNDETPESKVDEGKDHFLALLFKFLDERGTPINQVPSLNGKDVNLFKLFKLVMNLGGFNKVNKLKDEWRNLSIKIGHEESHIVMKDIYREYLLSYEDFNRKLGCTMLNYPRGVRSRNRFSRSIIRDIDKALPSSSTAEKVENQKEETKDKSESSKDNETIKDTVVNKKTAKMLKLEEKNSNKNNDESKRSDKKDDATSRSKLSGKLDPDITEANDIKIKNELKETSKKEEDKKDNIELKQVDAEIVEDKKGQKKKNAKNLFGKSIRKAPKKEKISKVKPTETGLPGVRKMRAIKKQIKTFVKTITPFKKSKRGANNTQQDASNKKKPDEDVPKSTRSKSKEDVPNKSRKMSVPSDHTDIATVQPKNLSTVENQGKIKKVDGGPEKKRTTKKKKDEKDVKPLVAFPHVNYKMEPLGKSGLVETGDILSVYYGDKHNIYSTTYDAKVISCICVNEGYRYYVHYVGWNSRYDEWVDHLRICSKRGPDGINSETGAEPDTDVDPSKNEQKKLPPTRTRRSITPSSSSVHSKKSPFSNGRQTRTCTLGDQPSTVIENSDSESEFPRNLGMTKQYNKRNQQPKTIKSEHNAAIKTEVLVTDNQKKSMYPKTYPSKEVLMQRNIPKKSKSCVFKVHSNKSEEIELCEQVTLKAPLDLKSEMPPPTNIISNIKKENIEIKNEDNISVNATIEEENAIINYVSSKEALEKNDQQNIIYETPSSIDGKNEINIETTTSLSKSQATSVIFYKSSSEDKESVQLKIPCEELSLPLSNQPDESKISGTDFDLNEIRSEMKGLLPTSTISNIDLNHSEKSVFQNQFEIEEEKNAKPETEDIYEFKESEPCDFETIPSVIEEKNRRVIKYNDSPKSYNFEKTIEPPIITESVIKMEVAGQNQSVIPNVSNSNNTSQFYVNIETNVKENDYKDNLNHGNEVESSVFQNQSDIESDGSENLIISDVIDSKHVDEDSRDETCQIDESDMKNEVLDLCMKPPESPPNNIFSMPEPNDINDMAIEDEDDEDDDELKLVIADDKIDTDYQIETNLLSGEEHNSSREQTEEAQEKSPPPMPPSVHQLLMTDPEDFKNSFAMKRDTILPRDTDDESTTSCNENIQNDLVQSFQMYSNIDNQSPKTKIYQPYLDNNDDSTKSGFEFGSNSKSPTFENAENVELIDQFSTNESTNKEYNYEINKFKNKSGKEGSTFLPELQCREEIIDEESLNNALVIEYSRNNAEYDIHKPSTSKGHFDSIHQPCSSKSEIYETNISSDTKNNSFIDAEPTNVITSVIFDAPSSSRNVIIDDKIPIVESCKNSVYDKNVPIKNQSSLYDNPIPSTSKVNYNSDSNVNDVLFCEETIPGSPTGTSEEQFDNEETKRTAMEQDLYEEREAASAMYAMNRSFQRPMVTLMGASEAEMEEYTRILKTDGTLDQTHLQFLAEISSRNQDIKINEPPVTEPSVNESPEPEPEPIVKPKLPEKSQTKRKNSHEHSTSKRNKSSTITTSTIQTEKPEIKTPIPMKDGKPLIAFTPDMDSTQRQALILARINDLRKEYIVVKTRISVVDRRRKKIRKRKREMTKIASIQNKQSSVINSAK</sequence>
<feature type="region of interest" description="Disordered" evidence="9">
    <location>
        <begin position="415"/>
        <end position="491"/>
    </location>
</feature>
<dbReference type="Gene3D" id="1.10.150.60">
    <property type="entry name" value="ARID DNA-binding domain"/>
    <property type="match status" value="1"/>
</dbReference>
<feature type="region of interest" description="Disordered" evidence="9">
    <location>
        <begin position="587"/>
        <end position="678"/>
    </location>
</feature>
<evidence type="ECO:0000256" key="7">
    <source>
        <dbReference type="ARBA" id="ARBA00023163"/>
    </source>
</evidence>
<feature type="compositionally biased region" description="Basic and acidic residues" evidence="9">
    <location>
        <begin position="660"/>
        <end position="678"/>
    </location>
</feature>
<evidence type="ECO:0000313" key="13">
    <source>
        <dbReference type="RefSeq" id="XP_025417850.1"/>
    </source>
</evidence>
<dbReference type="Gene3D" id="2.30.30.140">
    <property type="match status" value="3"/>
</dbReference>